<dbReference type="InterPro" id="IPR019238">
    <property type="entry name" value="AbiEi_2"/>
</dbReference>
<feature type="non-terminal residue" evidence="1">
    <location>
        <position position="1"/>
    </location>
</feature>
<dbReference type="Pfam" id="PF09952">
    <property type="entry name" value="AbiEi_2"/>
    <property type="match status" value="1"/>
</dbReference>
<gene>
    <name evidence="1" type="ORF">S01H1_47703</name>
</gene>
<comment type="caution">
    <text evidence="1">The sequence shown here is derived from an EMBL/GenBank/DDBJ whole genome shotgun (WGS) entry which is preliminary data.</text>
</comment>
<dbReference type="EMBL" id="BARS01030593">
    <property type="protein sequence ID" value="GAG23618.1"/>
    <property type="molecule type" value="Genomic_DNA"/>
</dbReference>
<accession>X0WGG5</accession>
<protein>
    <submittedName>
        <fullName evidence="1">Uncharacterized protein</fullName>
    </submittedName>
</protein>
<sequence length="131" mass="15391">PEQLRPKLFRGRFRAINYDWWKDINIEDFGAYWGGEVAAAFLTKYLRPEIVTIYTKQPIGKLVFKNKLKKDPDGNVEILNLFWDFKLNTFNNDLVHPILVYADLMATGDNRNIETAGMIYDTEIARFIRED</sequence>
<evidence type="ECO:0000313" key="1">
    <source>
        <dbReference type="EMBL" id="GAG23618.1"/>
    </source>
</evidence>
<reference evidence="1" key="1">
    <citation type="journal article" date="2014" name="Front. Microbiol.">
        <title>High frequency of phylogenetically diverse reductive dehalogenase-homologous genes in deep subseafloor sedimentary metagenomes.</title>
        <authorList>
            <person name="Kawai M."/>
            <person name="Futagami T."/>
            <person name="Toyoda A."/>
            <person name="Takaki Y."/>
            <person name="Nishi S."/>
            <person name="Hori S."/>
            <person name="Arai W."/>
            <person name="Tsubouchi T."/>
            <person name="Morono Y."/>
            <person name="Uchiyama I."/>
            <person name="Ito T."/>
            <person name="Fujiyama A."/>
            <person name="Inagaki F."/>
            <person name="Takami H."/>
        </authorList>
    </citation>
    <scope>NUCLEOTIDE SEQUENCE</scope>
    <source>
        <strain evidence="1">Expedition CK06-06</strain>
    </source>
</reference>
<dbReference type="AlphaFoldDB" id="X0WGG5"/>
<organism evidence="1">
    <name type="scientific">marine sediment metagenome</name>
    <dbReference type="NCBI Taxonomy" id="412755"/>
    <lineage>
        <taxon>unclassified sequences</taxon>
        <taxon>metagenomes</taxon>
        <taxon>ecological metagenomes</taxon>
    </lineage>
</organism>
<proteinExistence type="predicted"/>
<name>X0WGG5_9ZZZZ</name>